<evidence type="ECO:0000256" key="1">
    <source>
        <dbReference type="SAM" id="MobiDB-lite"/>
    </source>
</evidence>
<feature type="region of interest" description="Disordered" evidence="1">
    <location>
        <begin position="32"/>
        <end position="110"/>
    </location>
</feature>
<reference evidence="2 3" key="1">
    <citation type="submission" date="2024-01" db="EMBL/GenBank/DDBJ databases">
        <title>The complete chloroplast genome sequence of Lithospermum erythrorhizon: insights into the phylogenetic relationship among Boraginaceae species and the maternal lineages of purple gromwells.</title>
        <authorList>
            <person name="Okada T."/>
            <person name="Watanabe K."/>
        </authorList>
    </citation>
    <scope>NUCLEOTIDE SEQUENCE [LARGE SCALE GENOMIC DNA]</scope>
</reference>
<evidence type="ECO:0000313" key="2">
    <source>
        <dbReference type="EMBL" id="GAA0149836.1"/>
    </source>
</evidence>
<comment type="caution">
    <text evidence="2">The sequence shown here is derived from an EMBL/GenBank/DDBJ whole genome shotgun (WGS) entry which is preliminary data.</text>
</comment>
<name>A0AAV3PEY5_LITER</name>
<feature type="compositionally biased region" description="Basic and acidic residues" evidence="1">
    <location>
        <begin position="58"/>
        <end position="74"/>
    </location>
</feature>
<gene>
    <name evidence="2" type="ORF">LIER_08915</name>
</gene>
<accession>A0AAV3PEY5</accession>
<evidence type="ECO:0000313" key="3">
    <source>
        <dbReference type="Proteomes" id="UP001454036"/>
    </source>
</evidence>
<sequence length="126" mass="14253">MQWELQYILHGILPKTFEQLSTRAHDMELTIGANKKKGTGTSTSTLCKAKSEDEDLEEPSKEDESSNLERDARQRISILRLRHPGNLGGATEGKTRRVSRVQATRGGQKKHRAKLLHVSPHAWTFH</sequence>
<keyword evidence="3" id="KW-1185">Reference proteome</keyword>
<dbReference type="AlphaFoldDB" id="A0AAV3PEY5"/>
<dbReference type="Proteomes" id="UP001454036">
    <property type="component" value="Unassembled WGS sequence"/>
</dbReference>
<protein>
    <submittedName>
        <fullName evidence="2">Uncharacterized protein</fullName>
    </submittedName>
</protein>
<proteinExistence type="predicted"/>
<organism evidence="2 3">
    <name type="scientific">Lithospermum erythrorhizon</name>
    <name type="common">Purple gromwell</name>
    <name type="synonym">Lithospermum officinale var. erythrorhizon</name>
    <dbReference type="NCBI Taxonomy" id="34254"/>
    <lineage>
        <taxon>Eukaryota</taxon>
        <taxon>Viridiplantae</taxon>
        <taxon>Streptophyta</taxon>
        <taxon>Embryophyta</taxon>
        <taxon>Tracheophyta</taxon>
        <taxon>Spermatophyta</taxon>
        <taxon>Magnoliopsida</taxon>
        <taxon>eudicotyledons</taxon>
        <taxon>Gunneridae</taxon>
        <taxon>Pentapetalae</taxon>
        <taxon>asterids</taxon>
        <taxon>lamiids</taxon>
        <taxon>Boraginales</taxon>
        <taxon>Boraginaceae</taxon>
        <taxon>Boraginoideae</taxon>
        <taxon>Lithospermeae</taxon>
        <taxon>Lithospermum</taxon>
    </lineage>
</organism>
<dbReference type="EMBL" id="BAABME010001479">
    <property type="protein sequence ID" value="GAA0149836.1"/>
    <property type="molecule type" value="Genomic_DNA"/>
</dbReference>